<name>A0A0P9XBF2_9PSED</name>
<keyword evidence="1" id="KW-0808">Transferase</keyword>
<gene>
    <name evidence="1" type="ORF">ALO52_01815</name>
</gene>
<proteinExistence type="predicted"/>
<feature type="non-terminal residue" evidence="1">
    <location>
        <position position="1"/>
    </location>
</feature>
<organism evidence="1 2">
    <name type="scientific">Pseudomonas syringae pv. primulae</name>
    <dbReference type="NCBI Taxonomy" id="251707"/>
    <lineage>
        <taxon>Bacteria</taxon>
        <taxon>Pseudomonadati</taxon>
        <taxon>Pseudomonadota</taxon>
        <taxon>Gammaproteobacteria</taxon>
        <taxon>Pseudomonadales</taxon>
        <taxon>Pseudomonadaceae</taxon>
        <taxon>Pseudomonas</taxon>
    </lineage>
</organism>
<evidence type="ECO:0000313" key="2">
    <source>
        <dbReference type="Proteomes" id="UP000050562"/>
    </source>
</evidence>
<dbReference type="AlphaFoldDB" id="A0A0P9XBF2"/>
<comment type="caution">
    <text evidence="1">The sequence shown here is derived from an EMBL/GenBank/DDBJ whole genome shotgun (WGS) entry which is preliminary data.</text>
</comment>
<dbReference type="GO" id="GO:0016301">
    <property type="term" value="F:kinase activity"/>
    <property type="evidence" value="ECO:0007669"/>
    <property type="project" value="UniProtKB-KW"/>
</dbReference>
<dbReference type="EMBL" id="LJRC01000250">
    <property type="protein sequence ID" value="KPY31685.1"/>
    <property type="molecule type" value="Genomic_DNA"/>
</dbReference>
<evidence type="ECO:0000313" key="1">
    <source>
        <dbReference type="EMBL" id="KPY31685.1"/>
    </source>
</evidence>
<protein>
    <submittedName>
        <fullName evidence="1">Protein kinase</fullName>
    </submittedName>
</protein>
<keyword evidence="1" id="KW-0418">Kinase</keyword>
<dbReference type="Proteomes" id="UP000050562">
    <property type="component" value="Unassembled WGS sequence"/>
</dbReference>
<accession>A0A0P9XBF2</accession>
<sequence>KVWLQPGGEVELKRLLPTFSYDQWPADHIRIEYGEKGLGIHPLPQCKLYIQRGAATKPLERYQGLKESLRGQHAEPYQIHVGELDQPHVIWQLRW</sequence>
<reference evidence="1 2" key="1">
    <citation type="submission" date="2015-09" db="EMBL/GenBank/DDBJ databases">
        <title>Genome announcement of multiple Pseudomonas syringae strains.</title>
        <authorList>
            <person name="Thakur S."/>
            <person name="Wang P.W."/>
            <person name="Gong Y."/>
            <person name="Weir B.S."/>
            <person name="Guttman D.S."/>
        </authorList>
    </citation>
    <scope>NUCLEOTIDE SEQUENCE [LARGE SCALE GENOMIC DNA]</scope>
    <source>
        <strain evidence="1 2">ICMP3956</strain>
    </source>
</reference>
<dbReference type="PATRIC" id="fig|251707.3.peg.2473"/>